<name>G8R470_OWEHD</name>
<keyword evidence="5" id="KW-1185">Reference proteome</keyword>
<accession>G8R470</accession>
<evidence type="ECO:0000313" key="4">
    <source>
        <dbReference type="EMBL" id="AEV33137.1"/>
    </source>
</evidence>
<dbReference type="KEGG" id="oho:Oweho_2163"/>
<evidence type="ECO:0000259" key="3">
    <source>
        <dbReference type="Pfam" id="PF18962"/>
    </source>
</evidence>
<evidence type="ECO:0000256" key="2">
    <source>
        <dbReference type="SAM" id="SignalP"/>
    </source>
</evidence>
<dbReference type="OrthoDB" id="1446649at2"/>
<dbReference type="RefSeq" id="WP_014202486.1">
    <property type="nucleotide sequence ID" value="NC_016599.1"/>
</dbReference>
<reference evidence="4 5" key="1">
    <citation type="journal article" date="2012" name="Stand. Genomic Sci.">
        <title>Genome sequence of the orange-pigmented seawater bacterium Owenweeksia hongkongensis type strain (UST20020801(T)).</title>
        <authorList>
            <person name="Riedel T."/>
            <person name="Held B."/>
            <person name="Nolan M."/>
            <person name="Lucas S."/>
            <person name="Lapidus A."/>
            <person name="Tice H."/>
            <person name="Del Rio T.G."/>
            <person name="Cheng J.F."/>
            <person name="Han C."/>
            <person name="Tapia R."/>
            <person name="Goodwin L.A."/>
            <person name="Pitluck S."/>
            <person name="Liolios K."/>
            <person name="Mavromatis K."/>
            <person name="Pagani I."/>
            <person name="Ivanova N."/>
            <person name="Mikhailova N."/>
            <person name="Pati A."/>
            <person name="Chen A."/>
            <person name="Palaniappan K."/>
            <person name="Rohde M."/>
            <person name="Tindall B.J."/>
            <person name="Detter J.C."/>
            <person name="Goker M."/>
            <person name="Woyke T."/>
            <person name="Bristow J."/>
            <person name="Eisen J.A."/>
            <person name="Markowitz V."/>
            <person name="Hugenholtz P."/>
            <person name="Klenk H.P."/>
            <person name="Kyrpides N.C."/>
        </authorList>
    </citation>
    <scope>NUCLEOTIDE SEQUENCE</scope>
    <source>
        <strain evidence="5">DSM 17368 / JCM 12287 / NRRL B-23963</strain>
    </source>
</reference>
<evidence type="ECO:0000313" key="5">
    <source>
        <dbReference type="Proteomes" id="UP000005631"/>
    </source>
</evidence>
<keyword evidence="1 2" id="KW-0732">Signal</keyword>
<feature type="chain" id="PRO_5003515611" description="Secretion system C-terminal sorting domain-containing protein" evidence="2">
    <location>
        <begin position="19"/>
        <end position="159"/>
    </location>
</feature>
<dbReference type="eggNOG" id="ENOG5030K04">
    <property type="taxonomic scope" value="Bacteria"/>
</dbReference>
<dbReference type="NCBIfam" id="TIGR04183">
    <property type="entry name" value="Por_Secre_tail"/>
    <property type="match status" value="1"/>
</dbReference>
<dbReference type="InterPro" id="IPR026444">
    <property type="entry name" value="Secre_tail"/>
</dbReference>
<evidence type="ECO:0000256" key="1">
    <source>
        <dbReference type="ARBA" id="ARBA00022729"/>
    </source>
</evidence>
<dbReference type="AlphaFoldDB" id="G8R470"/>
<gene>
    <name evidence="4" type="ordered locus">Oweho_2163</name>
</gene>
<feature type="domain" description="Secretion system C-terminal sorting" evidence="3">
    <location>
        <begin position="84"/>
        <end position="149"/>
    </location>
</feature>
<feature type="signal peptide" evidence="2">
    <location>
        <begin position="1"/>
        <end position="18"/>
    </location>
</feature>
<sequence>MKTISTLILCGISLLAFSQSTDQKVVASSGGHYSNGNNQLSFTIGEPVISTASNSGVTLTQGFHQTKLQVISLEEFSNDPLISVFPNPVVESLNITTEKLTESGWLSLYTVNGKLLLQQKLVPGESQTIDMTSYSDGSYYLRFMAGETIKQTFSIIKSH</sequence>
<dbReference type="EMBL" id="CP003156">
    <property type="protein sequence ID" value="AEV33137.1"/>
    <property type="molecule type" value="Genomic_DNA"/>
</dbReference>
<proteinExistence type="predicted"/>
<protein>
    <recommendedName>
        <fullName evidence="3">Secretion system C-terminal sorting domain-containing protein</fullName>
    </recommendedName>
</protein>
<dbReference type="STRING" id="926562.Oweho_2163"/>
<dbReference type="Pfam" id="PF18962">
    <property type="entry name" value="Por_Secre_tail"/>
    <property type="match status" value="1"/>
</dbReference>
<dbReference type="HOGENOM" id="CLU_1659017_0_0_10"/>
<dbReference type="Proteomes" id="UP000005631">
    <property type="component" value="Chromosome"/>
</dbReference>
<organism evidence="4 5">
    <name type="scientific">Owenweeksia hongkongensis (strain DSM 17368 / CIP 108786 / JCM 12287 / NRRL B-23963 / UST20020801)</name>
    <dbReference type="NCBI Taxonomy" id="926562"/>
    <lineage>
        <taxon>Bacteria</taxon>
        <taxon>Pseudomonadati</taxon>
        <taxon>Bacteroidota</taxon>
        <taxon>Flavobacteriia</taxon>
        <taxon>Flavobacteriales</taxon>
        <taxon>Owenweeksiaceae</taxon>
        <taxon>Owenweeksia</taxon>
    </lineage>
</organism>